<feature type="region of interest" description="Disordered" evidence="2">
    <location>
        <begin position="139"/>
        <end position="163"/>
    </location>
</feature>
<feature type="region of interest" description="Disordered" evidence="2">
    <location>
        <begin position="483"/>
        <end position="505"/>
    </location>
</feature>
<dbReference type="PANTHER" id="PTHR35796:SF3">
    <property type="entry name" value="BHLH DOMAIN-CONTAINING PROTEIN"/>
    <property type="match status" value="1"/>
</dbReference>
<dbReference type="EnsemblProtists" id="PYU1_T001444">
    <property type="protein sequence ID" value="PYU1_T001444"/>
    <property type="gene ID" value="PYU1_G001444"/>
</dbReference>
<reference evidence="3" key="3">
    <citation type="submission" date="2015-02" db="UniProtKB">
        <authorList>
            <consortium name="EnsemblProtists"/>
        </authorList>
    </citation>
    <scope>IDENTIFICATION</scope>
    <source>
        <strain evidence="3">DAOM BR144</strain>
    </source>
</reference>
<evidence type="ECO:0008006" key="5">
    <source>
        <dbReference type="Google" id="ProtNLM"/>
    </source>
</evidence>
<dbReference type="Proteomes" id="UP000019132">
    <property type="component" value="Unassembled WGS sequence"/>
</dbReference>
<keyword evidence="1" id="KW-0175">Coiled coil</keyword>
<dbReference type="eggNOG" id="ENOG502REBB">
    <property type="taxonomic scope" value="Eukaryota"/>
</dbReference>
<protein>
    <recommendedName>
        <fullName evidence="5">M96 mating-specific protein family</fullName>
    </recommendedName>
</protein>
<dbReference type="AlphaFoldDB" id="K3W903"/>
<proteinExistence type="predicted"/>
<sequence>MELLLETKSVELDALLADGVWGSERAEGAAAVSVHVADNESALFSMDDALLLLDDSNPFDGNEVVKGGSLEFFSDLITQSSASAQTVAVSTAPVVPRNMLSPLQRHETVKGSMNTSTAVPGPTSTSVIVRLQREIPAKAPTSTEEGINQNSKSNAKPVKSTVGKKRRNVVKDELEYLRQQVKELEHQLEQLSQTSASSSDESDMSFSWSSMVMSNIWTQPRDAELSESLWKRIAARQLDEREKAEIENAKLRELYESQLEIARSLERTLSKRPNVAWFDISPLREVQVDCCQFHSIRAGDSAFDTLLQRVDSMVTQIDVVLRDSGFAFTKDKEIRDIQTKTDAQDRIFLEVLDSIVLPFSLRTTSAAVWKLVNDKTNQVNQSVFQAIDSTSDTICAEFSIPMKLSQHNVRFRMRLLGKQIIEENRVAVIWCVMGDSEDGSTLAGSERVHLMREGWTVFEETPLSKLKDEASRSTVLQTIVRMSTEVSDSPSSSPPGSSTSSSSEKDENHFFGLLTDFMFDSLPHKLTMVYQMLEDLLVKDAVECTKA</sequence>
<dbReference type="EMBL" id="GL376626">
    <property type="status" value="NOT_ANNOTATED_CDS"/>
    <property type="molecule type" value="Genomic_DNA"/>
</dbReference>
<organism evidence="3 4">
    <name type="scientific">Globisporangium ultimum (strain ATCC 200006 / CBS 805.95 / DAOM BR144)</name>
    <name type="common">Pythium ultimum</name>
    <dbReference type="NCBI Taxonomy" id="431595"/>
    <lineage>
        <taxon>Eukaryota</taxon>
        <taxon>Sar</taxon>
        <taxon>Stramenopiles</taxon>
        <taxon>Oomycota</taxon>
        <taxon>Peronosporomycetes</taxon>
        <taxon>Pythiales</taxon>
        <taxon>Pythiaceae</taxon>
        <taxon>Globisporangium</taxon>
    </lineage>
</organism>
<feature type="coiled-coil region" evidence="1">
    <location>
        <begin position="167"/>
        <end position="201"/>
    </location>
</feature>
<feature type="coiled-coil region" evidence="1">
    <location>
        <begin position="234"/>
        <end position="261"/>
    </location>
</feature>
<reference evidence="4" key="1">
    <citation type="journal article" date="2010" name="Genome Biol.">
        <title>Genome sequence of the necrotrophic plant pathogen Pythium ultimum reveals original pathogenicity mechanisms and effector repertoire.</title>
        <authorList>
            <person name="Levesque C.A."/>
            <person name="Brouwer H."/>
            <person name="Cano L."/>
            <person name="Hamilton J.P."/>
            <person name="Holt C."/>
            <person name="Huitema E."/>
            <person name="Raffaele S."/>
            <person name="Robideau G.P."/>
            <person name="Thines M."/>
            <person name="Win J."/>
            <person name="Zerillo M.M."/>
            <person name="Beakes G.W."/>
            <person name="Boore J.L."/>
            <person name="Busam D."/>
            <person name="Dumas B."/>
            <person name="Ferriera S."/>
            <person name="Fuerstenberg S.I."/>
            <person name="Gachon C.M."/>
            <person name="Gaulin E."/>
            <person name="Govers F."/>
            <person name="Grenville-Briggs L."/>
            <person name="Horner N."/>
            <person name="Hostetler J."/>
            <person name="Jiang R.H."/>
            <person name="Johnson J."/>
            <person name="Krajaejun T."/>
            <person name="Lin H."/>
            <person name="Meijer H.J."/>
            <person name="Moore B."/>
            <person name="Morris P."/>
            <person name="Phuntmart V."/>
            <person name="Puiu D."/>
            <person name="Shetty J."/>
            <person name="Stajich J.E."/>
            <person name="Tripathy S."/>
            <person name="Wawra S."/>
            <person name="van West P."/>
            <person name="Whitty B.R."/>
            <person name="Coutinho P.M."/>
            <person name="Henrissat B."/>
            <person name="Martin F."/>
            <person name="Thomas P.D."/>
            <person name="Tyler B.M."/>
            <person name="De Vries R.P."/>
            <person name="Kamoun S."/>
            <person name="Yandell M."/>
            <person name="Tisserat N."/>
            <person name="Buell C.R."/>
        </authorList>
    </citation>
    <scope>NUCLEOTIDE SEQUENCE</scope>
    <source>
        <strain evidence="4">DAOM:BR144</strain>
    </source>
</reference>
<evidence type="ECO:0000256" key="2">
    <source>
        <dbReference type="SAM" id="MobiDB-lite"/>
    </source>
</evidence>
<feature type="compositionally biased region" description="Polar residues" evidence="2">
    <location>
        <begin position="140"/>
        <end position="154"/>
    </location>
</feature>
<name>K3W903_GLOUD</name>
<keyword evidence="4" id="KW-1185">Reference proteome</keyword>
<evidence type="ECO:0000313" key="4">
    <source>
        <dbReference type="Proteomes" id="UP000019132"/>
    </source>
</evidence>
<dbReference type="HOGENOM" id="CLU_027764_4_3_1"/>
<reference evidence="4" key="2">
    <citation type="submission" date="2010-04" db="EMBL/GenBank/DDBJ databases">
        <authorList>
            <person name="Buell R."/>
            <person name="Hamilton J."/>
            <person name="Hostetler J."/>
        </authorList>
    </citation>
    <scope>NUCLEOTIDE SEQUENCE [LARGE SCALE GENOMIC DNA]</scope>
    <source>
        <strain evidence="4">DAOM:BR144</strain>
    </source>
</reference>
<dbReference type="VEuPathDB" id="FungiDB:PYU1_G001444"/>
<accession>K3W903</accession>
<dbReference type="PANTHER" id="PTHR35796">
    <property type="entry name" value="HYPOTHETICAL CYTOSOLIC PROTEIN"/>
    <property type="match status" value="1"/>
</dbReference>
<dbReference type="InParanoid" id="K3W903"/>
<evidence type="ECO:0000313" key="3">
    <source>
        <dbReference type="EnsemblProtists" id="PYU1_T001444"/>
    </source>
</evidence>
<feature type="compositionally biased region" description="Low complexity" evidence="2">
    <location>
        <begin position="487"/>
        <end position="502"/>
    </location>
</feature>
<evidence type="ECO:0000256" key="1">
    <source>
        <dbReference type="SAM" id="Coils"/>
    </source>
</evidence>